<dbReference type="InterPro" id="IPR012341">
    <property type="entry name" value="6hp_glycosidase-like_sf"/>
</dbReference>
<dbReference type="SUPFAM" id="SSF48208">
    <property type="entry name" value="Six-hairpin glycosidases"/>
    <property type="match status" value="1"/>
</dbReference>
<keyword evidence="10" id="KW-0732">Signal</keyword>
<keyword evidence="6" id="KW-0119">Carbohydrate metabolism</keyword>
<dbReference type="GO" id="GO:0008810">
    <property type="term" value="F:cellulase activity"/>
    <property type="evidence" value="ECO:0007669"/>
    <property type="project" value="UniProtKB-EC"/>
</dbReference>
<evidence type="ECO:0000256" key="4">
    <source>
        <dbReference type="ARBA" id="ARBA00022801"/>
    </source>
</evidence>
<sequence>MVNFFALKLAVAGLVATNFVDALPERRVASTGKLMKRKSGSSLTGSEAPPLDKPVAGDPIISQTGAPAPRTSPYYQAPHPPFANYYEGIHKAYLWYEAQRSGPIPTQRLAWRSDSCKVCKADNGADLSGAWYEAANTMKWGLPLAWTVTQLAYNVIWYKDILSQGNELNQALTTVKWGTDYLINAHINDTTFVGQLGISGIGDNDDIDFAYYLAPETFEQRMPEQYWHPVLYCTPATPCGDIVAESAAALAAGSIIFREYNSTYADLCLSHAESMYSYAKQYPASYNIANNSGNANSSWYAAAGWYPSSSVADDISLAAALLYMNTNQSTYLNDSITYYNSNDGQNAWSEESWDSQGGHLHVLLYNLTKDATYLTNFKAFAGQYLPGPTQSFNQTPLGLAFPEYWGTIALDMNACMDMVTMAKIIGYQDPYSIEMFNFCTQQVNYVFGEKGYSFMVGMNNTYPLRLNHISSYNPYDDSPLYNQTLETIENDFLSGLTDNRRIAYGAIVSGPDTQDHYQDDHQLYQYSEATQDSSAGIIGLLAGLIDWYGQDNFKAFSDCSLDLGWSHPNASAKPNWPSDDCYHTCNTANCNYAVTLFQSNNKQMVNQTSSNSSASSSGAKSSQSSTSEASHHILPVLYITVATCIVSLFAL</sequence>
<dbReference type="OrthoDB" id="10257085at2759"/>
<evidence type="ECO:0000256" key="6">
    <source>
        <dbReference type="ARBA" id="ARBA00023277"/>
    </source>
</evidence>
<dbReference type="AlphaFoldDB" id="A0A8H7PM11"/>
<comment type="catalytic activity">
    <reaction evidence="1">
        <text>Endohydrolysis of (1-&gt;4)-beta-D-glucosidic linkages in cellulose, lichenin and cereal beta-D-glucans.</text>
        <dbReference type="EC" id="3.2.1.4"/>
    </reaction>
</comment>
<dbReference type="InterPro" id="IPR001701">
    <property type="entry name" value="Glyco_hydro_9"/>
</dbReference>
<dbReference type="Pfam" id="PF00759">
    <property type="entry name" value="Glyco_hydro_9"/>
    <property type="match status" value="1"/>
</dbReference>
<feature type="signal peptide" evidence="10">
    <location>
        <begin position="1"/>
        <end position="22"/>
    </location>
</feature>
<name>A0A8H7PM11_MORIS</name>
<evidence type="ECO:0000313" key="12">
    <source>
        <dbReference type="EMBL" id="KAG2175681.1"/>
    </source>
</evidence>
<dbReference type="GO" id="GO:0030245">
    <property type="term" value="P:cellulose catabolic process"/>
    <property type="evidence" value="ECO:0007669"/>
    <property type="project" value="UniProtKB-KW"/>
</dbReference>
<evidence type="ECO:0000256" key="8">
    <source>
        <dbReference type="ARBA" id="ARBA00023326"/>
    </source>
</evidence>
<organism evidence="12 13">
    <name type="scientific">Mortierella isabellina</name>
    <name type="common">Filamentous fungus</name>
    <name type="synonym">Umbelopsis isabellina</name>
    <dbReference type="NCBI Taxonomy" id="91625"/>
    <lineage>
        <taxon>Eukaryota</taxon>
        <taxon>Fungi</taxon>
        <taxon>Fungi incertae sedis</taxon>
        <taxon>Mucoromycota</taxon>
        <taxon>Mucoromycotina</taxon>
        <taxon>Umbelopsidomycetes</taxon>
        <taxon>Umbelopsidales</taxon>
        <taxon>Umbelopsidaceae</taxon>
        <taxon>Umbelopsis</taxon>
    </lineage>
</organism>
<evidence type="ECO:0000256" key="10">
    <source>
        <dbReference type="SAM" id="SignalP"/>
    </source>
</evidence>
<evidence type="ECO:0000256" key="9">
    <source>
        <dbReference type="SAM" id="MobiDB-lite"/>
    </source>
</evidence>
<comment type="similarity">
    <text evidence="2">Belongs to the glycosyl hydrolase 9 (cellulase E) family.</text>
</comment>
<dbReference type="EMBL" id="JAEPQZ010000011">
    <property type="protein sequence ID" value="KAG2175681.1"/>
    <property type="molecule type" value="Genomic_DNA"/>
</dbReference>
<feature type="chain" id="PRO_5034898441" description="cellulase" evidence="10">
    <location>
        <begin position="23"/>
        <end position="651"/>
    </location>
</feature>
<proteinExistence type="inferred from homology"/>
<evidence type="ECO:0000256" key="5">
    <source>
        <dbReference type="ARBA" id="ARBA00023001"/>
    </source>
</evidence>
<feature type="region of interest" description="Disordered" evidence="9">
    <location>
        <begin position="31"/>
        <end position="63"/>
    </location>
</feature>
<dbReference type="Proteomes" id="UP000654370">
    <property type="component" value="Unassembled WGS sequence"/>
</dbReference>
<evidence type="ECO:0000256" key="7">
    <source>
        <dbReference type="ARBA" id="ARBA00023295"/>
    </source>
</evidence>
<keyword evidence="13" id="KW-1185">Reference proteome</keyword>
<evidence type="ECO:0000313" key="13">
    <source>
        <dbReference type="Proteomes" id="UP000654370"/>
    </source>
</evidence>
<evidence type="ECO:0000256" key="3">
    <source>
        <dbReference type="ARBA" id="ARBA00012601"/>
    </source>
</evidence>
<keyword evidence="4" id="KW-0378">Hydrolase</keyword>
<dbReference type="EC" id="3.2.1.4" evidence="3"/>
<evidence type="ECO:0000256" key="1">
    <source>
        <dbReference type="ARBA" id="ARBA00000966"/>
    </source>
</evidence>
<accession>A0A8H7PM11</accession>
<gene>
    <name evidence="12" type="ORF">INT43_001328</name>
</gene>
<reference evidence="12" key="1">
    <citation type="submission" date="2020-12" db="EMBL/GenBank/DDBJ databases">
        <title>Metabolic potential, ecology and presence of endohyphal bacteria is reflected in genomic diversity of Mucoromycotina.</title>
        <authorList>
            <person name="Muszewska A."/>
            <person name="Okrasinska A."/>
            <person name="Steczkiewicz K."/>
            <person name="Drgas O."/>
            <person name="Orlowska M."/>
            <person name="Perlinska-Lenart U."/>
            <person name="Aleksandrzak-Piekarczyk T."/>
            <person name="Szatraj K."/>
            <person name="Zielenkiewicz U."/>
            <person name="Pilsyk S."/>
            <person name="Malc E."/>
            <person name="Mieczkowski P."/>
            <person name="Kruszewska J.S."/>
            <person name="Biernat P."/>
            <person name="Pawlowska J."/>
        </authorList>
    </citation>
    <scope>NUCLEOTIDE SEQUENCE</scope>
    <source>
        <strain evidence="12">WA0000067209</strain>
    </source>
</reference>
<feature type="domain" description="Glycoside hydrolase family 9" evidence="11">
    <location>
        <begin position="85"/>
        <end position="541"/>
    </location>
</feature>
<keyword evidence="7" id="KW-0326">Glycosidase</keyword>
<evidence type="ECO:0000259" key="11">
    <source>
        <dbReference type="Pfam" id="PF00759"/>
    </source>
</evidence>
<keyword evidence="5" id="KW-0136">Cellulose degradation</keyword>
<keyword evidence="8" id="KW-0624">Polysaccharide degradation</keyword>
<comment type="caution">
    <text evidence="12">The sequence shown here is derived from an EMBL/GenBank/DDBJ whole genome shotgun (WGS) entry which is preliminary data.</text>
</comment>
<dbReference type="PANTHER" id="PTHR22298">
    <property type="entry name" value="ENDO-1,4-BETA-GLUCANASE"/>
    <property type="match status" value="1"/>
</dbReference>
<dbReference type="InterPro" id="IPR008928">
    <property type="entry name" value="6-hairpin_glycosidase_sf"/>
</dbReference>
<protein>
    <recommendedName>
        <fullName evidence="3">cellulase</fullName>
        <ecNumber evidence="3">3.2.1.4</ecNumber>
    </recommendedName>
</protein>
<dbReference type="Gene3D" id="1.50.10.10">
    <property type="match status" value="1"/>
</dbReference>
<evidence type="ECO:0000256" key="2">
    <source>
        <dbReference type="ARBA" id="ARBA00007072"/>
    </source>
</evidence>